<dbReference type="GO" id="GO:0046872">
    <property type="term" value="F:metal ion binding"/>
    <property type="evidence" value="ECO:0007669"/>
    <property type="project" value="UniProtKB-KW"/>
</dbReference>
<dbReference type="EC" id="3.5.4.1" evidence="5"/>
<dbReference type="CDD" id="cd01293">
    <property type="entry name" value="Bact_CD"/>
    <property type="match status" value="1"/>
</dbReference>
<dbReference type="EMBL" id="JAZHOF010000009">
    <property type="protein sequence ID" value="MEJ8573929.1"/>
    <property type="molecule type" value="Genomic_DNA"/>
</dbReference>
<dbReference type="RefSeq" id="WP_340331625.1">
    <property type="nucleotide sequence ID" value="NZ_JAZHOF010000009.1"/>
</dbReference>
<reference evidence="5 6" key="1">
    <citation type="submission" date="2024-02" db="EMBL/GenBank/DDBJ databases">
        <title>Genome analysis and characterization of Microbaculum marinisediminis sp. nov., isolated from marine sediment.</title>
        <authorList>
            <person name="Du Z.-J."/>
            <person name="Ye Y.-Q."/>
            <person name="Zhang Z.-R."/>
            <person name="Yuan S.-M."/>
            <person name="Zhang X.-Y."/>
        </authorList>
    </citation>
    <scope>NUCLEOTIDE SEQUENCE [LARGE SCALE GENOMIC DNA]</scope>
    <source>
        <strain evidence="5 6">SDUM1044001</strain>
    </source>
</reference>
<dbReference type="PANTHER" id="PTHR32027">
    <property type="entry name" value="CYTOSINE DEAMINASE"/>
    <property type="match status" value="1"/>
</dbReference>
<accession>A0AAW9RJT8</accession>
<protein>
    <submittedName>
        <fullName evidence="5">Cytosine deaminase</fullName>
        <ecNumber evidence="5">3.5.4.1</ecNumber>
    </submittedName>
</protein>
<dbReference type="InterPro" id="IPR013108">
    <property type="entry name" value="Amidohydro_3"/>
</dbReference>
<dbReference type="Gene3D" id="3.20.20.140">
    <property type="entry name" value="Metal-dependent hydrolases"/>
    <property type="match status" value="1"/>
</dbReference>
<keyword evidence="6" id="KW-1185">Reference proteome</keyword>
<evidence type="ECO:0000256" key="1">
    <source>
        <dbReference type="ARBA" id="ARBA00022723"/>
    </source>
</evidence>
<dbReference type="Pfam" id="PF07969">
    <property type="entry name" value="Amidohydro_3"/>
    <property type="match status" value="1"/>
</dbReference>
<dbReference type="InterPro" id="IPR011059">
    <property type="entry name" value="Metal-dep_hydrolase_composite"/>
</dbReference>
<organism evidence="5 6">
    <name type="scientific">Microbaculum marinum</name>
    <dbReference type="NCBI Taxonomy" id="1764581"/>
    <lineage>
        <taxon>Bacteria</taxon>
        <taxon>Pseudomonadati</taxon>
        <taxon>Pseudomonadota</taxon>
        <taxon>Alphaproteobacteria</taxon>
        <taxon>Hyphomicrobiales</taxon>
        <taxon>Tepidamorphaceae</taxon>
        <taxon>Microbaculum</taxon>
    </lineage>
</organism>
<dbReference type="GO" id="GO:0004131">
    <property type="term" value="F:cytosine deaminase activity"/>
    <property type="evidence" value="ECO:0007669"/>
    <property type="project" value="UniProtKB-EC"/>
</dbReference>
<evidence type="ECO:0000313" key="5">
    <source>
        <dbReference type="EMBL" id="MEJ8573929.1"/>
    </source>
</evidence>
<feature type="region of interest" description="Disordered" evidence="3">
    <location>
        <begin position="419"/>
        <end position="446"/>
    </location>
</feature>
<feature type="compositionally biased region" description="Pro residues" evidence="3">
    <location>
        <begin position="437"/>
        <end position="446"/>
    </location>
</feature>
<comment type="caution">
    <text evidence="5">The sequence shown here is derived from an EMBL/GenBank/DDBJ whole genome shotgun (WGS) entry which is preliminary data.</text>
</comment>
<keyword evidence="1" id="KW-0479">Metal-binding</keyword>
<dbReference type="SUPFAM" id="SSF51556">
    <property type="entry name" value="Metallo-dependent hydrolases"/>
    <property type="match status" value="1"/>
</dbReference>
<dbReference type="NCBIfam" id="NF005759">
    <property type="entry name" value="PRK07583.1"/>
    <property type="match status" value="1"/>
</dbReference>
<dbReference type="InterPro" id="IPR052349">
    <property type="entry name" value="Metallo-hydrolase_Enzymes"/>
</dbReference>
<dbReference type="FunFam" id="3.20.20.140:FF:000019">
    <property type="entry name" value="Cytosine deaminase"/>
    <property type="match status" value="1"/>
</dbReference>
<dbReference type="AlphaFoldDB" id="A0AAW9RJT8"/>
<dbReference type="PANTHER" id="PTHR32027:SF0">
    <property type="entry name" value="CYTOSINE DEAMINASE"/>
    <property type="match status" value="1"/>
</dbReference>
<evidence type="ECO:0000256" key="3">
    <source>
        <dbReference type="SAM" id="MobiDB-lite"/>
    </source>
</evidence>
<evidence type="ECO:0000259" key="4">
    <source>
        <dbReference type="Pfam" id="PF07969"/>
    </source>
</evidence>
<evidence type="ECO:0000313" key="6">
    <source>
        <dbReference type="Proteomes" id="UP001378188"/>
    </source>
</evidence>
<dbReference type="Proteomes" id="UP001378188">
    <property type="component" value="Unassembled WGS sequence"/>
</dbReference>
<gene>
    <name evidence="5" type="ORF">V3328_20750</name>
</gene>
<dbReference type="InterPro" id="IPR032466">
    <property type="entry name" value="Metal_Hydrolase"/>
</dbReference>
<dbReference type="SUPFAM" id="SSF51338">
    <property type="entry name" value="Composite domain of metallo-dependent hydrolases"/>
    <property type="match status" value="1"/>
</dbReference>
<dbReference type="GO" id="GO:0035888">
    <property type="term" value="F:isoguanine deaminase activity"/>
    <property type="evidence" value="ECO:0007669"/>
    <property type="project" value="TreeGrafter"/>
</dbReference>
<feature type="domain" description="Amidohydrolase 3" evidence="4">
    <location>
        <begin position="167"/>
        <end position="422"/>
    </location>
</feature>
<sequence>MPTGFAQVPSAGRYRIANAVVPAVLVETTAPLPAAGEGLVLMDIEVDGPGIAAIRAPGAGDPDRPCLDMNRGMVWPCFVDMHTHIDKGHIWPRRSNPDGTFMGALESVRTDREANWSAIDVTRRMDFSLRCAFAHGTALLRTHLDSIAPQHRISWPVFAEMRERWAGRIDLQAVSLFTLEEAADTAFLSEIADVVQHNRGVLGCVTYMDPELDRILDALMRAAADRGLDLDFHTDETQDPEARSLEHIAEAALRNGFRGRIVCGHCCSLSRQADDTARRIVDKVARAGLSIVSLPLCNMYLQDRHYGRTPRSRGITMLHELRASGVEVAVASDNTRDPFYAYGDLDMMEVFRESVRIGQLDHPIDAAPDLVAAAPARILGRPDRGVLRAGSPADLVLFRGRSWTELLARPQSDRTVLRNGRPIDTTAPDYRELDDLFPPPDGWRPE</sequence>
<name>A0AAW9RJT8_9HYPH</name>
<evidence type="ECO:0000256" key="2">
    <source>
        <dbReference type="ARBA" id="ARBA00022801"/>
    </source>
</evidence>
<dbReference type="GO" id="GO:0006209">
    <property type="term" value="P:cytosine catabolic process"/>
    <property type="evidence" value="ECO:0007669"/>
    <property type="project" value="TreeGrafter"/>
</dbReference>
<dbReference type="Gene3D" id="2.30.40.10">
    <property type="entry name" value="Urease, subunit C, domain 1"/>
    <property type="match status" value="1"/>
</dbReference>
<keyword evidence="2 5" id="KW-0378">Hydrolase</keyword>
<proteinExistence type="predicted"/>